<dbReference type="AlphaFoldDB" id="A0A158B6G6"/>
<sequence length="86" mass="9478">MKTFTDLVWAKKVKPSQKLLLLALARRSESTNGVCAITAPELAAEMCVSLMTVWKAVRELEAAGLLMVERNDHAAPNVYGLRMGDF</sequence>
<dbReference type="STRING" id="1777141.AWB80_03094"/>
<dbReference type="SUPFAM" id="SSF46785">
    <property type="entry name" value="Winged helix' DNA-binding domain"/>
    <property type="match status" value="1"/>
</dbReference>
<keyword evidence="2" id="KW-1185">Reference proteome</keyword>
<reference evidence="1" key="1">
    <citation type="submission" date="2016-01" db="EMBL/GenBank/DDBJ databases">
        <authorList>
            <person name="Peeters C."/>
        </authorList>
    </citation>
    <scope>NUCLEOTIDE SEQUENCE [LARGE SCALE GENOMIC DNA]</scope>
    <source>
        <strain evidence="1">LMG 29323</strain>
    </source>
</reference>
<evidence type="ECO:0000313" key="1">
    <source>
        <dbReference type="EMBL" id="SAK65678.1"/>
    </source>
</evidence>
<dbReference type="Pfam" id="PF13730">
    <property type="entry name" value="HTH_36"/>
    <property type="match status" value="1"/>
</dbReference>
<dbReference type="InterPro" id="IPR036388">
    <property type="entry name" value="WH-like_DNA-bd_sf"/>
</dbReference>
<comment type="caution">
    <text evidence="1">The sequence shown here is derived from an EMBL/GenBank/DDBJ whole genome shotgun (WGS) entry which is preliminary data.</text>
</comment>
<dbReference type="Proteomes" id="UP000054911">
    <property type="component" value="Unassembled WGS sequence"/>
</dbReference>
<protein>
    <submittedName>
        <fullName evidence="1">MarR family protein</fullName>
    </submittedName>
</protein>
<accession>A0A158B6G6</accession>
<evidence type="ECO:0000313" key="2">
    <source>
        <dbReference type="Proteomes" id="UP000054911"/>
    </source>
</evidence>
<proteinExistence type="predicted"/>
<dbReference type="EMBL" id="FCOE02000009">
    <property type="protein sequence ID" value="SAK65678.1"/>
    <property type="molecule type" value="Genomic_DNA"/>
</dbReference>
<gene>
    <name evidence="1" type="ORF">AWB80_03094</name>
</gene>
<dbReference type="RefSeq" id="WP_061175568.1">
    <property type="nucleotide sequence ID" value="NZ_FCOE02000009.1"/>
</dbReference>
<name>A0A158B6G6_9BURK</name>
<organism evidence="1 2">
    <name type="scientific">Caballeronia pedi</name>
    <dbReference type="NCBI Taxonomy" id="1777141"/>
    <lineage>
        <taxon>Bacteria</taxon>
        <taxon>Pseudomonadati</taxon>
        <taxon>Pseudomonadota</taxon>
        <taxon>Betaproteobacteria</taxon>
        <taxon>Burkholderiales</taxon>
        <taxon>Burkholderiaceae</taxon>
        <taxon>Caballeronia</taxon>
    </lineage>
</organism>
<dbReference type="Gene3D" id="1.10.10.10">
    <property type="entry name" value="Winged helix-like DNA-binding domain superfamily/Winged helix DNA-binding domain"/>
    <property type="match status" value="1"/>
</dbReference>
<dbReference type="InterPro" id="IPR036390">
    <property type="entry name" value="WH_DNA-bd_sf"/>
</dbReference>